<accession>A0ACC6TNN2</accession>
<comment type="caution">
    <text evidence="1">The sequence shown here is derived from an EMBL/GenBank/DDBJ whole genome shotgun (WGS) entry which is preliminary data.</text>
</comment>
<evidence type="ECO:0000313" key="2">
    <source>
        <dbReference type="Proteomes" id="UP000053480"/>
    </source>
</evidence>
<proteinExistence type="predicted"/>
<gene>
    <name evidence="1" type="ORF">TQ35_0004550</name>
</gene>
<protein>
    <submittedName>
        <fullName evidence="1">Uncharacterized protein</fullName>
    </submittedName>
</protein>
<dbReference type="Proteomes" id="UP000053480">
    <property type="component" value="Unassembled WGS sequence"/>
</dbReference>
<evidence type="ECO:0000313" key="1">
    <source>
        <dbReference type="EMBL" id="MEW9491457.1"/>
    </source>
</evidence>
<reference evidence="1" key="1">
    <citation type="submission" date="2024-07" db="EMBL/GenBank/DDBJ databases">
        <title>Metagenome and Metagenome-Assembled Genomes of Archaea from a hot spring from the geothermal field of Los Azufres, Mexico.</title>
        <authorList>
            <person name="Marin-Paredes R."/>
            <person name="Martinez-Romero E."/>
            <person name="Servin-Garciduenas L.E."/>
        </authorList>
    </citation>
    <scope>NUCLEOTIDE SEQUENCE</scope>
    <source>
        <strain evidence="1">AZ1-454</strain>
    </source>
</reference>
<dbReference type="EMBL" id="JZWS03000004">
    <property type="protein sequence ID" value="MEW9491457.1"/>
    <property type="molecule type" value="Genomic_DNA"/>
</dbReference>
<sequence>MEEYTHTILLKTPKSSVYSVLTDPHVFAGISGHIAVYKVFDRSKNDYVPQGSAIIPENKFKTVFVFHDQEGNVHAIDGVLEGPIVLPNMIEYRSVSDDGKMKASFQFEVKEDGSLTNVRARVALDYDEGFFSLFSRDSLKKKAKWYGNMAEHLLKMHFAYYLEKLGPQMNFNLKEVDKVSGDMREILLKLRDLPKISAGYLVIRGEGFKLLGKIVEGVLQAPRLKLGSEEITGEGALGRLFLLSGKAEMRVYVADIDEAILERL</sequence>
<name>A0ACC6TNN2_9CREN</name>
<organism evidence="1 2">
    <name type="scientific">Candidatus Aramenus sulfurataquae</name>
    <dbReference type="NCBI Taxonomy" id="1326980"/>
    <lineage>
        <taxon>Archaea</taxon>
        <taxon>Thermoproteota</taxon>
        <taxon>Thermoprotei</taxon>
        <taxon>Sulfolobales</taxon>
        <taxon>Sulfolobaceae</taxon>
        <taxon>Candidatus Aramenus</taxon>
    </lineage>
</organism>